<evidence type="ECO:0000313" key="3">
    <source>
        <dbReference type="Proteomes" id="UP001378592"/>
    </source>
</evidence>
<organism evidence="2 3">
    <name type="scientific">Gryllus longicercus</name>
    <dbReference type="NCBI Taxonomy" id="2509291"/>
    <lineage>
        <taxon>Eukaryota</taxon>
        <taxon>Metazoa</taxon>
        <taxon>Ecdysozoa</taxon>
        <taxon>Arthropoda</taxon>
        <taxon>Hexapoda</taxon>
        <taxon>Insecta</taxon>
        <taxon>Pterygota</taxon>
        <taxon>Neoptera</taxon>
        <taxon>Polyneoptera</taxon>
        <taxon>Orthoptera</taxon>
        <taxon>Ensifera</taxon>
        <taxon>Gryllidea</taxon>
        <taxon>Grylloidea</taxon>
        <taxon>Gryllidae</taxon>
        <taxon>Gryllinae</taxon>
        <taxon>Gryllus</taxon>
    </lineage>
</organism>
<sequence>MNNIRENNNNKIIYTSDEEEDEVVECTPSPSPAPQALVKRRRMDPCAEELEKLRRDAVALLVRGDSFEEEVNSSGGVAINPTLKMKFVDVKDCPVYVYAPPRMDPWQALLAKAESNTNFMKLNSLPRGLAFRITQARSVMSTKFDSKNICVTLNDVCDVYLPNRMTADVEGMGLDVFLQGRPYLIYIGVNPVNKAHVPLLIPEMELRKKETWVKIKQIFCKYEINI</sequence>
<dbReference type="EMBL" id="JAZDUA010000047">
    <property type="protein sequence ID" value="KAK7871024.1"/>
    <property type="molecule type" value="Genomic_DNA"/>
</dbReference>
<evidence type="ECO:0000313" key="2">
    <source>
        <dbReference type="EMBL" id="KAK7871024.1"/>
    </source>
</evidence>
<keyword evidence="3" id="KW-1185">Reference proteome</keyword>
<reference evidence="2 3" key="1">
    <citation type="submission" date="2024-03" db="EMBL/GenBank/DDBJ databases">
        <title>The genome assembly and annotation of the cricket Gryllus longicercus Weissman &amp; Gray.</title>
        <authorList>
            <person name="Szrajer S."/>
            <person name="Gray D."/>
            <person name="Ylla G."/>
        </authorList>
    </citation>
    <scope>NUCLEOTIDE SEQUENCE [LARGE SCALE GENOMIC DNA]</scope>
    <source>
        <strain evidence="2">DAG 2021-001</strain>
        <tissue evidence="2">Whole body minus gut</tissue>
    </source>
</reference>
<name>A0AAN9VT42_9ORTH</name>
<comment type="caution">
    <text evidence="2">The sequence shown here is derived from an EMBL/GenBank/DDBJ whole genome shotgun (WGS) entry which is preliminary data.</text>
</comment>
<accession>A0AAN9VT42</accession>
<dbReference type="EMBL" id="JAZDUA010000491">
    <property type="protein sequence ID" value="KAK7791881.1"/>
    <property type="molecule type" value="Genomic_DNA"/>
</dbReference>
<dbReference type="Proteomes" id="UP001378592">
    <property type="component" value="Unassembled WGS sequence"/>
</dbReference>
<dbReference type="AlphaFoldDB" id="A0AAN9VT42"/>
<protein>
    <submittedName>
        <fullName evidence="2">Uncharacterized protein</fullName>
    </submittedName>
</protein>
<evidence type="ECO:0000313" key="1">
    <source>
        <dbReference type="EMBL" id="KAK7791881.1"/>
    </source>
</evidence>
<gene>
    <name evidence="1" type="ORF">R5R35_010556</name>
    <name evidence="2" type="ORF">R5R35_014088</name>
</gene>
<proteinExistence type="predicted"/>